<feature type="transmembrane region" description="Helical" evidence="10">
    <location>
        <begin position="105"/>
        <end position="128"/>
    </location>
</feature>
<evidence type="ECO:0000256" key="4">
    <source>
        <dbReference type="ARBA" id="ARBA00022475"/>
    </source>
</evidence>
<name>A0A7S8F3A2_9SPHN</name>
<keyword evidence="5 10" id="KW-0812">Transmembrane</keyword>
<dbReference type="EMBL" id="CP064654">
    <property type="protein sequence ID" value="QPC98321.1"/>
    <property type="molecule type" value="Genomic_DNA"/>
</dbReference>
<evidence type="ECO:0000256" key="6">
    <source>
        <dbReference type="ARBA" id="ARBA00022847"/>
    </source>
</evidence>
<dbReference type="InterPro" id="IPR001991">
    <property type="entry name" value="Na-dicarboxylate_symporter"/>
</dbReference>
<dbReference type="GO" id="GO:0006835">
    <property type="term" value="P:dicarboxylic acid transport"/>
    <property type="evidence" value="ECO:0007669"/>
    <property type="project" value="TreeGrafter"/>
</dbReference>
<evidence type="ECO:0000256" key="7">
    <source>
        <dbReference type="ARBA" id="ARBA00022989"/>
    </source>
</evidence>
<dbReference type="Pfam" id="PF00375">
    <property type="entry name" value="SDF"/>
    <property type="match status" value="1"/>
</dbReference>
<dbReference type="KEGG" id="qso:IRL76_10705"/>
<dbReference type="PANTHER" id="PTHR42865:SF7">
    <property type="entry name" value="PROTON_GLUTAMATE-ASPARTATE SYMPORTER"/>
    <property type="match status" value="1"/>
</dbReference>
<dbReference type="PANTHER" id="PTHR42865">
    <property type="entry name" value="PROTON/GLUTAMATE-ASPARTATE SYMPORTER"/>
    <property type="match status" value="1"/>
</dbReference>
<keyword evidence="7 10" id="KW-1133">Transmembrane helix</keyword>
<dbReference type="GO" id="GO:0015293">
    <property type="term" value="F:symporter activity"/>
    <property type="evidence" value="ECO:0007669"/>
    <property type="project" value="UniProtKB-KW"/>
</dbReference>
<feature type="transmembrane region" description="Helical" evidence="10">
    <location>
        <begin position="30"/>
        <end position="48"/>
    </location>
</feature>
<feature type="transmembrane region" description="Helical" evidence="10">
    <location>
        <begin position="68"/>
        <end position="93"/>
    </location>
</feature>
<sequence length="462" mass="49399">MAGTGVEQALPVEKPQSALGWLFYYLSRHLTACILVGLVFGVVAGWLVNQGLLAGLASTDDWARGFQMLSNIFLNLIKMLVAPLVLATIISGLAHMGDSSAVGRIGVRAIGWFIIASLISISLGLVMVNLFQPGVGVDVTAPTQAVGEVKKLDFFEFIEHVFPKNVIGAMADNNVLQILVFALFAGVGLTAIGEKGKPLVRGAEALAELMLEITGYVMRFAPFAVFGALANVVAQNGLGILVVYARLLGEFYLALLLLWALLLFAGFVFLRSRVFSLVRYVREPVLIAFSTASSEAAMPKLFEQLDRFGVPRRISGLMVPLGYSFNLDGSMMYASFATIFIAQAYGIDLSIGTQIAILLTLMISSKGIAAVPRASLVVIAATLAMFDLPVEGIALVLAIDHFLDMGRTATNVLGNAVATGVITKWEGMLQPMRDPDLDEPVAPHHTSSEGRAGLNLDPDVNQ</sequence>
<organism evidence="11 12">
    <name type="scientific">Qipengyuania soli</name>
    <dbReference type="NCBI Taxonomy" id="2782568"/>
    <lineage>
        <taxon>Bacteria</taxon>
        <taxon>Pseudomonadati</taxon>
        <taxon>Pseudomonadota</taxon>
        <taxon>Alphaproteobacteria</taxon>
        <taxon>Sphingomonadales</taxon>
        <taxon>Erythrobacteraceae</taxon>
        <taxon>Qipengyuania</taxon>
    </lineage>
</organism>
<dbReference type="FunFam" id="1.10.3860.10:FF:000001">
    <property type="entry name" value="C4-dicarboxylate transport protein"/>
    <property type="match status" value="1"/>
</dbReference>
<accession>A0A7S8F3A2</accession>
<proteinExistence type="inferred from homology"/>
<comment type="subcellular location">
    <subcellularLocation>
        <location evidence="1">Cell inner membrane</location>
        <topology evidence="1">Multi-pass membrane protein</topology>
    </subcellularLocation>
</comment>
<keyword evidence="3" id="KW-0813">Transport</keyword>
<evidence type="ECO:0000256" key="8">
    <source>
        <dbReference type="ARBA" id="ARBA00023136"/>
    </source>
</evidence>
<keyword evidence="8 10" id="KW-0472">Membrane</keyword>
<feature type="region of interest" description="Disordered" evidence="9">
    <location>
        <begin position="433"/>
        <end position="462"/>
    </location>
</feature>
<dbReference type="InterPro" id="IPR036458">
    <property type="entry name" value="Na:dicarbo_symporter_sf"/>
</dbReference>
<feature type="transmembrane region" description="Helical" evidence="10">
    <location>
        <begin position="220"/>
        <end position="245"/>
    </location>
</feature>
<evidence type="ECO:0000313" key="12">
    <source>
        <dbReference type="Proteomes" id="UP000594459"/>
    </source>
</evidence>
<dbReference type="Gene3D" id="1.10.3860.10">
    <property type="entry name" value="Sodium:dicarboxylate symporter"/>
    <property type="match status" value="1"/>
</dbReference>
<dbReference type="PRINTS" id="PR00173">
    <property type="entry name" value="EDTRNSPORT"/>
</dbReference>
<evidence type="ECO:0000313" key="11">
    <source>
        <dbReference type="EMBL" id="QPC98321.1"/>
    </source>
</evidence>
<gene>
    <name evidence="11" type="ORF">IRL76_10705</name>
</gene>
<feature type="transmembrane region" description="Helical" evidence="10">
    <location>
        <begin position="175"/>
        <end position="192"/>
    </location>
</feature>
<feature type="transmembrane region" description="Helical" evidence="10">
    <location>
        <begin position="375"/>
        <end position="399"/>
    </location>
</feature>
<keyword evidence="6" id="KW-0769">Symport</keyword>
<comment type="similarity">
    <text evidence="2">Belongs to the dicarboxylate/amino acid:cation symporter (DAACS) (TC 2.A.23) family.</text>
</comment>
<evidence type="ECO:0000256" key="3">
    <source>
        <dbReference type="ARBA" id="ARBA00022448"/>
    </source>
</evidence>
<dbReference type="GO" id="GO:0005886">
    <property type="term" value="C:plasma membrane"/>
    <property type="evidence" value="ECO:0007669"/>
    <property type="project" value="UniProtKB-SubCell"/>
</dbReference>
<keyword evidence="12" id="KW-1185">Reference proteome</keyword>
<dbReference type="Proteomes" id="UP000594459">
    <property type="component" value="Chromosome"/>
</dbReference>
<evidence type="ECO:0000256" key="5">
    <source>
        <dbReference type="ARBA" id="ARBA00022692"/>
    </source>
</evidence>
<dbReference type="AlphaFoldDB" id="A0A7S8F3A2"/>
<feature type="transmembrane region" description="Helical" evidence="10">
    <location>
        <begin position="333"/>
        <end position="363"/>
    </location>
</feature>
<dbReference type="SUPFAM" id="SSF118215">
    <property type="entry name" value="Proton glutamate symport protein"/>
    <property type="match status" value="1"/>
</dbReference>
<evidence type="ECO:0000256" key="1">
    <source>
        <dbReference type="ARBA" id="ARBA00004429"/>
    </source>
</evidence>
<feature type="transmembrane region" description="Helical" evidence="10">
    <location>
        <begin position="251"/>
        <end position="270"/>
    </location>
</feature>
<dbReference type="RefSeq" id="WP_200981328.1">
    <property type="nucleotide sequence ID" value="NZ_CP064654.1"/>
</dbReference>
<protein>
    <submittedName>
        <fullName evidence="11">Dicarboxylate/amino acid:cation symporter</fullName>
    </submittedName>
</protein>
<evidence type="ECO:0000256" key="2">
    <source>
        <dbReference type="ARBA" id="ARBA00006148"/>
    </source>
</evidence>
<keyword evidence="4" id="KW-1003">Cell membrane</keyword>
<evidence type="ECO:0000256" key="9">
    <source>
        <dbReference type="SAM" id="MobiDB-lite"/>
    </source>
</evidence>
<reference evidence="11 12" key="1">
    <citation type="submission" date="2020-11" db="EMBL/GenBank/DDBJ databases">
        <title>The genome sequence of Erythrobacter sp. 6D36.</title>
        <authorList>
            <person name="Liu Y."/>
        </authorList>
    </citation>
    <scope>NUCLEOTIDE SEQUENCE [LARGE SCALE GENOMIC DNA]</scope>
    <source>
        <strain evidence="11 12">6D36</strain>
    </source>
</reference>
<evidence type="ECO:0000256" key="10">
    <source>
        <dbReference type="SAM" id="Phobius"/>
    </source>
</evidence>